<dbReference type="InterPro" id="IPR044680">
    <property type="entry name" value="EX1/2"/>
</dbReference>
<feature type="compositionally biased region" description="Polar residues" evidence="1">
    <location>
        <begin position="231"/>
        <end position="252"/>
    </location>
</feature>
<dbReference type="Proteomes" id="UP000230069">
    <property type="component" value="Unassembled WGS sequence"/>
</dbReference>
<evidence type="ECO:0008006" key="4">
    <source>
        <dbReference type="Google" id="ProtNLM"/>
    </source>
</evidence>
<dbReference type="InParanoid" id="A0A2G5F232"/>
<dbReference type="STRING" id="218851.A0A2G5F232"/>
<gene>
    <name evidence="2" type="ORF">AQUCO_00200180v1</name>
</gene>
<reference evidence="2 3" key="1">
    <citation type="submission" date="2017-09" db="EMBL/GenBank/DDBJ databases">
        <title>WGS assembly of Aquilegia coerulea Goldsmith.</title>
        <authorList>
            <person name="Hodges S."/>
            <person name="Kramer E."/>
            <person name="Nordborg M."/>
            <person name="Tomkins J."/>
            <person name="Borevitz J."/>
            <person name="Derieg N."/>
            <person name="Yan J."/>
            <person name="Mihaltcheva S."/>
            <person name="Hayes R.D."/>
            <person name="Rokhsar D."/>
        </authorList>
    </citation>
    <scope>NUCLEOTIDE SEQUENCE [LARGE SCALE GENOMIC DNA]</scope>
    <source>
        <strain evidence="3">cv. Goldsmith</strain>
    </source>
</reference>
<dbReference type="FunCoup" id="A0A2G5F232">
    <property type="interactions" value="2251"/>
</dbReference>
<dbReference type="Pfam" id="PF12014">
    <property type="entry name" value="Cyclin_D1_bind"/>
    <property type="match status" value="1"/>
</dbReference>
<dbReference type="GO" id="GO:0042651">
    <property type="term" value="C:thylakoid membrane"/>
    <property type="evidence" value="ECO:0007669"/>
    <property type="project" value="TreeGrafter"/>
</dbReference>
<dbReference type="OrthoDB" id="722566at2759"/>
<protein>
    <recommendedName>
        <fullName evidence="4">UVR domain-containing protein</fullName>
    </recommendedName>
</protein>
<sequence>MAIANAWSVPNINPSSTHHLKQTCFEHFGKKQSNLSFISSIAKKPNSRNFNLLCRCSIINNSSSDWDWNRWTKHFSDVEQAESFASVLKFQLEDAVEKEDFHEAARLKKAIAEATSNDAVADIMCQLKNAIDEERYHDASRLCKLTGSGLLGWWVGCSKDSNDPFGRVIQITPGVGRFTARSYTPRQLVTASSGTPLFEIYVYKEDDQTYSMQAVFLQQAKKSATDFALSPSPSKPTDNPVIPSSENASIRSISDGEESIPEGSGETNLNTTDANNIADSSEEGLKNVLNYLKEKIPGAKFKVKANILKEIIGDSSESMEQLVQDDEETTSVPRNSEDGDHSQNDIQGDEAQIAGGTEEIEEGKHIATKLFIGGILHNKEDAFSKDDYVRSPAEIKDMERDSFTLHLRGRNKDIDFGDTQVSKDEEDAVAAQVVSELMPVEVAKAFLGVDKNPSKVSKDIHEIFKLAVSKRSGLSKLTSFTRITTSKDDLDPFDGLYVGAFGPMGAEVVQLRRKFGYWHSETDSPDVEFFEYVEAVKLTGDLNVPAGQVTFRAKIGKGNRSPNRGKYPDDLGVVSSYKGQGKTADVGFRNPRWVEGELLQLSGKGMWPYIGGADLGFLYAVPEKSFLVLLNRLNLPE</sequence>
<dbReference type="PANTHER" id="PTHR33917:SF2">
    <property type="entry name" value="PROTEIN EXECUTER 2, CHLOROPLASTIC"/>
    <property type="match status" value="1"/>
</dbReference>
<dbReference type="GO" id="GO:0010343">
    <property type="term" value="P:singlet oxygen-mediated programmed cell death"/>
    <property type="evidence" value="ECO:0007669"/>
    <property type="project" value="InterPro"/>
</dbReference>
<feature type="region of interest" description="Disordered" evidence="1">
    <location>
        <begin position="317"/>
        <end position="347"/>
    </location>
</feature>
<evidence type="ECO:0000313" key="3">
    <source>
        <dbReference type="Proteomes" id="UP000230069"/>
    </source>
</evidence>
<evidence type="ECO:0000313" key="2">
    <source>
        <dbReference type="EMBL" id="PIA62010.1"/>
    </source>
</evidence>
<keyword evidence="3" id="KW-1185">Reference proteome</keyword>
<feature type="compositionally biased region" description="Polar residues" evidence="1">
    <location>
        <begin position="265"/>
        <end position="276"/>
    </location>
</feature>
<proteinExistence type="predicted"/>
<dbReference type="AlphaFoldDB" id="A0A2G5F232"/>
<evidence type="ECO:0000256" key="1">
    <source>
        <dbReference type="SAM" id="MobiDB-lite"/>
    </source>
</evidence>
<dbReference type="PANTHER" id="PTHR33917">
    <property type="entry name" value="PROTEIN EXECUTER 1, CHLOROPLASTIC"/>
    <property type="match status" value="1"/>
</dbReference>
<name>A0A2G5F232_AQUCA</name>
<feature type="region of interest" description="Disordered" evidence="1">
    <location>
        <begin position="227"/>
        <end position="276"/>
    </location>
</feature>
<dbReference type="EMBL" id="KZ305019">
    <property type="protein sequence ID" value="PIA62010.1"/>
    <property type="molecule type" value="Genomic_DNA"/>
</dbReference>
<accession>A0A2G5F232</accession>
<organism evidence="2 3">
    <name type="scientific">Aquilegia coerulea</name>
    <name type="common">Rocky mountain columbine</name>
    <dbReference type="NCBI Taxonomy" id="218851"/>
    <lineage>
        <taxon>Eukaryota</taxon>
        <taxon>Viridiplantae</taxon>
        <taxon>Streptophyta</taxon>
        <taxon>Embryophyta</taxon>
        <taxon>Tracheophyta</taxon>
        <taxon>Spermatophyta</taxon>
        <taxon>Magnoliopsida</taxon>
        <taxon>Ranunculales</taxon>
        <taxon>Ranunculaceae</taxon>
        <taxon>Thalictroideae</taxon>
        <taxon>Aquilegia</taxon>
    </lineage>
</organism>